<keyword evidence="4 6" id="KW-1133">Transmembrane helix</keyword>
<evidence type="ECO:0000259" key="7">
    <source>
        <dbReference type="Pfam" id="PF02687"/>
    </source>
</evidence>
<evidence type="ECO:0000313" key="9">
    <source>
        <dbReference type="EMBL" id="MVM30780.1"/>
    </source>
</evidence>
<feature type="domain" description="ABC3 transporter permease C-terminal" evidence="7">
    <location>
        <begin position="301"/>
        <end position="414"/>
    </location>
</feature>
<feature type="transmembrane region" description="Helical" evidence="6">
    <location>
        <begin position="387"/>
        <end position="410"/>
    </location>
</feature>
<evidence type="ECO:0000256" key="1">
    <source>
        <dbReference type="ARBA" id="ARBA00004651"/>
    </source>
</evidence>
<feature type="domain" description="MacB-like periplasmic core" evidence="8">
    <location>
        <begin position="20"/>
        <end position="246"/>
    </location>
</feature>
<feature type="transmembrane region" description="Helical" evidence="6">
    <location>
        <begin position="773"/>
        <end position="793"/>
    </location>
</feature>
<dbReference type="InterPro" id="IPR003838">
    <property type="entry name" value="ABC3_permease_C"/>
</dbReference>
<proteinExistence type="predicted"/>
<keyword evidence="10" id="KW-1185">Reference proteome</keyword>
<evidence type="ECO:0000259" key="8">
    <source>
        <dbReference type="Pfam" id="PF12704"/>
    </source>
</evidence>
<feature type="transmembrane region" description="Helical" evidence="6">
    <location>
        <begin position="687"/>
        <end position="706"/>
    </location>
</feature>
<dbReference type="GO" id="GO:0022857">
    <property type="term" value="F:transmembrane transporter activity"/>
    <property type="evidence" value="ECO:0007669"/>
    <property type="project" value="TreeGrafter"/>
</dbReference>
<evidence type="ECO:0000256" key="2">
    <source>
        <dbReference type="ARBA" id="ARBA00022475"/>
    </source>
</evidence>
<comment type="subcellular location">
    <subcellularLocation>
        <location evidence="1">Cell membrane</location>
        <topology evidence="1">Multi-pass membrane protein</topology>
    </subcellularLocation>
</comment>
<dbReference type="PROSITE" id="PS51257">
    <property type="entry name" value="PROKAR_LIPOPROTEIN"/>
    <property type="match status" value="1"/>
</dbReference>
<dbReference type="Pfam" id="PF12704">
    <property type="entry name" value="MacB_PCD"/>
    <property type="match status" value="1"/>
</dbReference>
<dbReference type="RefSeq" id="WP_157585052.1">
    <property type="nucleotide sequence ID" value="NZ_WPIN01000004.1"/>
</dbReference>
<sequence>MLTNYLKIALRTLNKNRAYTLLNIGGLATGLACFAFITLWISSEWSYDRFNEKADRIYRVALTIINETESFDQAVSSVPLGPNLKNDYPEIENYVRFDQNDAIVKNETQQFYEEGILLTDPSFFDVFSYRLTQGNPKTALRDPYSLVLTESMAKKYFGNENPIGHSLTILLHDSTGRGLPYKITGVMPDAPKNAHITFNFLASFETLIASDRRQFMSSDAWGENSYYTYVLLKPGVDSKSLAKKLPQFYEKHIAPIMRKYNVSGRTDYTLQPLTDIYLGSHRRYEIGPTSSLNNLYIFGTVGLFILLLAGINYMNLATARSVQRAKEVGVKKVIGALKSQLVSQYLIEAFVLVIISFVLSLGLCKLVEPLFQVLTGKAVSISTSPGLVGFMLGVSLLLGLLSGLYPAFVISSYKPTTVLKGSFSTSAKGNWLRQSLVILQFTITVILLVGILVIHAQMSFIQNKDLGYSKDALLTLNINGDRDVETKIEAFKNDVLGTGLVKGMTTSSSNLVGGLGNNGINTIDNQGKKISTSMYRLAIDYDYLNVMGMKLIAGRNLSREFPADARTDSTQNYLLNESAVKALGWKSPNDAIGKPFAMSNRQGTVVGIVGDFHFNSLQHKVEPLAMLVRGDNFARIILKLDMQHPQESIAWVERQWKTHFPTSYLDYSFLDKKLNGQYQAESRFATIFFYFSLLAVLIACLGLYGLTAFATQQRTKEIGVRKVLGASVTSILTLLSKDFLKLVLIATVIASPLAWYAMNQWLKGFAYKIDIQWWMFALAGLLVVGVALLTVSFQSVKAALMNPVKSLRSE</sequence>
<dbReference type="AlphaFoldDB" id="A0A7K1SAH0"/>
<dbReference type="Proteomes" id="UP000436006">
    <property type="component" value="Unassembled WGS sequence"/>
</dbReference>
<reference evidence="9 10" key="1">
    <citation type="submission" date="2019-12" db="EMBL/GenBank/DDBJ databases">
        <title>Spirosoma sp. HMF4905 genome sequencing and assembly.</title>
        <authorList>
            <person name="Kang H."/>
            <person name="Cha I."/>
            <person name="Kim H."/>
            <person name="Joh K."/>
        </authorList>
    </citation>
    <scope>NUCLEOTIDE SEQUENCE [LARGE SCALE GENOMIC DNA]</scope>
    <source>
        <strain evidence="9 10">HMF4905</strain>
    </source>
</reference>
<feature type="transmembrane region" description="Helical" evidence="6">
    <location>
        <begin position="21"/>
        <end position="41"/>
    </location>
</feature>
<feature type="transmembrane region" description="Helical" evidence="6">
    <location>
        <begin position="345"/>
        <end position="367"/>
    </location>
</feature>
<protein>
    <submittedName>
        <fullName evidence="9">FtsX-like permease family protein</fullName>
    </submittedName>
</protein>
<feature type="domain" description="ABC3 transporter permease C-terminal" evidence="7">
    <location>
        <begin position="691"/>
        <end position="803"/>
    </location>
</feature>
<dbReference type="PANTHER" id="PTHR30572">
    <property type="entry name" value="MEMBRANE COMPONENT OF TRANSPORTER-RELATED"/>
    <property type="match status" value="1"/>
</dbReference>
<evidence type="ECO:0000256" key="6">
    <source>
        <dbReference type="SAM" id="Phobius"/>
    </source>
</evidence>
<keyword evidence="5 6" id="KW-0472">Membrane</keyword>
<name>A0A7K1SAH0_9BACT</name>
<organism evidence="9 10">
    <name type="scientific">Spirosoma arboris</name>
    <dbReference type="NCBI Taxonomy" id="2682092"/>
    <lineage>
        <taxon>Bacteria</taxon>
        <taxon>Pseudomonadati</taxon>
        <taxon>Bacteroidota</taxon>
        <taxon>Cytophagia</taxon>
        <taxon>Cytophagales</taxon>
        <taxon>Cytophagaceae</taxon>
        <taxon>Spirosoma</taxon>
    </lineage>
</organism>
<gene>
    <name evidence="9" type="ORF">GO755_12130</name>
</gene>
<keyword evidence="2" id="KW-1003">Cell membrane</keyword>
<feature type="transmembrane region" description="Helical" evidence="6">
    <location>
        <begin position="295"/>
        <end position="316"/>
    </location>
</feature>
<dbReference type="InterPro" id="IPR025857">
    <property type="entry name" value="MacB_PCD"/>
</dbReference>
<comment type="caution">
    <text evidence="9">The sequence shown here is derived from an EMBL/GenBank/DDBJ whole genome shotgun (WGS) entry which is preliminary data.</text>
</comment>
<dbReference type="GO" id="GO:0005886">
    <property type="term" value="C:plasma membrane"/>
    <property type="evidence" value="ECO:0007669"/>
    <property type="project" value="UniProtKB-SubCell"/>
</dbReference>
<keyword evidence="3 6" id="KW-0812">Transmembrane</keyword>
<evidence type="ECO:0000256" key="3">
    <source>
        <dbReference type="ARBA" id="ARBA00022692"/>
    </source>
</evidence>
<dbReference type="PANTHER" id="PTHR30572:SF18">
    <property type="entry name" value="ABC-TYPE MACROLIDE FAMILY EXPORT SYSTEM PERMEASE COMPONENT 2"/>
    <property type="match status" value="1"/>
</dbReference>
<feature type="transmembrane region" description="Helical" evidence="6">
    <location>
        <begin position="739"/>
        <end position="758"/>
    </location>
</feature>
<dbReference type="InterPro" id="IPR050250">
    <property type="entry name" value="Macrolide_Exporter_MacB"/>
</dbReference>
<feature type="transmembrane region" description="Helical" evidence="6">
    <location>
        <begin position="431"/>
        <end position="454"/>
    </location>
</feature>
<accession>A0A7K1SAH0</accession>
<evidence type="ECO:0000313" key="10">
    <source>
        <dbReference type="Proteomes" id="UP000436006"/>
    </source>
</evidence>
<dbReference type="Pfam" id="PF02687">
    <property type="entry name" value="FtsX"/>
    <property type="match status" value="2"/>
</dbReference>
<evidence type="ECO:0000256" key="5">
    <source>
        <dbReference type="ARBA" id="ARBA00023136"/>
    </source>
</evidence>
<evidence type="ECO:0000256" key="4">
    <source>
        <dbReference type="ARBA" id="ARBA00022989"/>
    </source>
</evidence>
<dbReference type="EMBL" id="WPIN01000004">
    <property type="protein sequence ID" value="MVM30780.1"/>
    <property type="molecule type" value="Genomic_DNA"/>
</dbReference>